<gene>
    <name evidence="1" type="primary">pabB</name>
    <name evidence="1" type="ORF">HWA77_17725</name>
</gene>
<comment type="caution">
    <text evidence="1">The sequence shown here is derived from an EMBL/GenBank/DDBJ whole genome shotgun (WGS) entry which is preliminary data.</text>
</comment>
<dbReference type="GO" id="GO:0046820">
    <property type="term" value="F:4-amino-4-deoxychorismate synthase activity"/>
    <property type="evidence" value="ECO:0007669"/>
    <property type="project" value="UniProtKB-EC"/>
</dbReference>
<dbReference type="AlphaFoldDB" id="A0A850QQY0"/>
<proteinExistence type="predicted"/>
<organism evidence="1 2">
    <name type="scientific">Photobacterium damselae subsp. damselae</name>
    <name type="common">Listonella damsela</name>
    <dbReference type="NCBI Taxonomy" id="85581"/>
    <lineage>
        <taxon>Bacteria</taxon>
        <taxon>Pseudomonadati</taxon>
        <taxon>Pseudomonadota</taxon>
        <taxon>Gammaproteobacteria</taxon>
        <taxon>Vibrionales</taxon>
        <taxon>Vibrionaceae</taxon>
        <taxon>Photobacterium</taxon>
    </lineage>
</organism>
<reference evidence="1 2" key="1">
    <citation type="submission" date="2020-06" db="EMBL/GenBank/DDBJ databases">
        <title>Photobacterium damselae subsp. damselae comparative genomics.</title>
        <authorList>
            <person name="Osorio C.R."/>
        </authorList>
    </citation>
    <scope>NUCLEOTIDE SEQUENCE [LARGE SCALE GENOMIC DNA]</scope>
    <source>
        <strain evidence="1 2">TW250/03</strain>
    </source>
</reference>
<dbReference type="EC" id="2.6.1.85" evidence="1"/>
<feature type="non-terminal residue" evidence="1">
    <location>
        <position position="71"/>
    </location>
</feature>
<protein>
    <submittedName>
        <fullName evidence="1">Aminodeoxychorismate synthase component I</fullName>
        <ecNumber evidence="1">2.6.1.85</ecNumber>
    </submittedName>
</protein>
<evidence type="ECO:0000313" key="1">
    <source>
        <dbReference type="EMBL" id="NVP02057.1"/>
    </source>
</evidence>
<evidence type="ECO:0000313" key="2">
    <source>
        <dbReference type="Proteomes" id="UP000533429"/>
    </source>
</evidence>
<name>A0A850QQY0_PHODD</name>
<keyword evidence="1" id="KW-0032">Aminotransferase</keyword>
<dbReference type="Proteomes" id="UP000533429">
    <property type="component" value="Unassembled WGS sequence"/>
</dbReference>
<keyword evidence="1" id="KW-0808">Transferase</keyword>
<accession>A0A850QQY0</accession>
<dbReference type="EMBL" id="JABXOR010001116">
    <property type="protein sequence ID" value="NVP02057.1"/>
    <property type="molecule type" value="Genomic_DNA"/>
</dbReference>
<sequence>MICKSHPQLVVQAIDYHKNVTQSWFEPLAGQPWAMILRSAADDHPDNRFDILVADPLATLQTQNDTTCIKF</sequence>
<dbReference type="SUPFAM" id="SSF56322">
    <property type="entry name" value="ADC synthase"/>
    <property type="match status" value="1"/>
</dbReference>
<dbReference type="InterPro" id="IPR005801">
    <property type="entry name" value="ADC_synthase"/>
</dbReference>